<proteinExistence type="predicted"/>
<dbReference type="InterPro" id="IPR035979">
    <property type="entry name" value="RBD_domain_sf"/>
</dbReference>
<organism evidence="2 3">
    <name type="scientific">Macrophomina phaseolina</name>
    <dbReference type="NCBI Taxonomy" id="35725"/>
    <lineage>
        <taxon>Eukaryota</taxon>
        <taxon>Fungi</taxon>
        <taxon>Dikarya</taxon>
        <taxon>Ascomycota</taxon>
        <taxon>Pezizomycotina</taxon>
        <taxon>Dothideomycetes</taxon>
        <taxon>Dothideomycetes incertae sedis</taxon>
        <taxon>Botryosphaeriales</taxon>
        <taxon>Botryosphaeriaceae</taxon>
        <taxon>Macrophomina</taxon>
    </lineage>
</organism>
<dbReference type="Gene3D" id="3.30.70.330">
    <property type="match status" value="1"/>
</dbReference>
<keyword evidence="3" id="KW-1185">Reference proteome</keyword>
<feature type="region of interest" description="Disordered" evidence="1">
    <location>
        <begin position="344"/>
        <end position="428"/>
    </location>
</feature>
<evidence type="ECO:0000313" key="3">
    <source>
        <dbReference type="Proteomes" id="UP000774617"/>
    </source>
</evidence>
<accession>A0ABQ8G3U4</accession>
<feature type="region of interest" description="Disordered" evidence="1">
    <location>
        <begin position="68"/>
        <end position="129"/>
    </location>
</feature>
<protein>
    <recommendedName>
        <fullName evidence="4">Nucleotide-binding alpha-beta plait</fullName>
    </recommendedName>
</protein>
<name>A0ABQ8G3U4_9PEZI</name>
<evidence type="ECO:0008006" key="4">
    <source>
        <dbReference type="Google" id="ProtNLM"/>
    </source>
</evidence>
<reference evidence="2 3" key="1">
    <citation type="journal article" date="2021" name="Nat. Commun.">
        <title>Genetic determinants of endophytism in the Arabidopsis root mycobiome.</title>
        <authorList>
            <person name="Mesny F."/>
            <person name="Miyauchi S."/>
            <person name="Thiergart T."/>
            <person name="Pickel B."/>
            <person name="Atanasova L."/>
            <person name="Karlsson M."/>
            <person name="Huettel B."/>
            <person name="Barry K.W."/>
            <person name="Haridas S."/>
            <person name="Chen C."/>
            <person name="Bauer D."/>
            <person name="Andreopoulos W."/>
            <person name="Pangilinan J."/>
            <person name="LaButti K."/>
            <person name="Riley R."/>
            <person name="Lipzen A."/>
            <person name="Clum A."/>
            <person name="Drula E."/>
            <person name="Henrissat B."/>
            <person name="Kohler A."/>
            <person name="Grigoriev I.V."/>
            <person name="Martin F.M."/>
            <person name="Hacquard S."/>
        </authorList>
    </citation>
    <scope>NUCLEOTIDE SEQUENCE [LARGE SCALE GENOMIC DNA]</scope>
    <source>
        <strain evidence="2 3">MPI-SDFR-AT-0080</strain>
    </source>
</reference>
<sequence length="428" mass="46769">MAMPDAAWRSLLETHLANLRSHRAVLGHLVSLCDGGGSGASSPAAAELEAMRGRAERIWEDAVRAGELLERGRGRTPAETPTPSRPRRIPSGAEVGRAGTPIAEEEEEEGEQADEGEEGEGHASTDPRIVVANIPQGATEKDVRQHLRAYRPIKLKHSIRPPKKSEIHIYDLPVYAHANGLTKIELTDTRIATRAARELDGSRMDPRQQATLIVRRYCGAIPVEKTVKKRERVWSGQHSLPQRQSKRQRTGDEPSVQTMNGASVEQHAQSPFIFTAGTARMVEQLPEFEDISAEVEARLAEQAARRAAAKQKANGPPAGGKRKRSSGAFAGDLEAEGVEEGIKGMMLVDGRPKKRAKEGNAAADDGGAEEKSDAARPQESDFPKSRSKVRKERRRERRREGRQEGEAEESPRPMKRSRMSGGEGGSLG</sequence>
<feature type="compositionally biased region" description="Basic and acidic residues" evidence="1">
    <location>
        <begin position="368"/>
        <end position="384"/>
    </location>
</feature>
<evidence type="ECO:0000256" key="1">
    <source>
        <dbReference type="SAM" id="MobiDB-lite"/>
    </source>
</evidence>
<feature type="compositionally biased region" description="Polar residues" evidence="1">
    <location>
        <begin position="255"/>
        <end position="267"/>
    </location>
</feature>
<feature type="region of interest" description="Disordered" evidence="1">
    <location>
        <begin position="231"/>
        <end position="267"/>
    </location>
</feature>
<feature type="compositionally biased region" description="Acidic residues" evidence="1">
    <location>
        <begin position="103"/>
        <end position="118"/>
    </location>
</feature>
<feature type="region of interest" description="Disordered" evidence="1">
    <location>
        <begin position="306"/>
        <end position="331"/>
    </location>
</feature>
<dbReference type="InterPro" id="IPR012677">
    <property type="entry name" value="Nucleotide-bd_a/b_plait_sf"/>
</dbReference>
<feature type="compositionally biased region" description="Basic residues" evidence="1">
    <location>
        <begin position="385"/>
        <end position="397"/>
    </location>
</feature>
<dbReference type="EMBL" id="JAGTJR010000028">
    <property type="protein sequence ID" value="KAH7041980.1"/>
    <property type="molecule type" value="Genomic_DNA"/>
</dbReference>
<evidence type="ECO:0000313" key="2">
    <source>
        <dbReference type="EMBL" id="KAH7041980.1"/>
    </source>
</evidence>
<gene>
    <name evidence="2" type="ORF">B0J12DRAFT_702645</name>
</gene>
<comment type="caution">
    <text evidence="2">The sequence shown here is derived from an EMBL/GenBank/DDBJ whole genome shotgun (WGS) entry which is preliminary data.</text>
</comment>
<dbReference type="SUPFAM" id="SSF54928">
    <property type="entry name" value="RNA-binding domain, RBD"/>
    <property type="match status" value="1"/>
</dbReference>
<feature type="compositionally biased region" description="Basic and acidic residues" evidence="1">
    <location>
        <begin position="398"/>
        <end position="412"/>
    </location>
</feature>
<dbReference type="Proteomes" id="UP000774617">
    <property type="component" value="Unassembled WGS sequence"/>
</dbReference>